<proteinExistence type="predicted"/>
<dbReference type="GO" id="GO:0000466">
    <property type="term" value="P:maturation of 5.8S rRNA from tricistronic rRNA transcript (SSU-rRNA, 5.8S rRNA, LSU-rRNA)"/>
    <property type="evidence" value="ECO:0007669"/>
    <property type="project" value="TreeGrafter"/>
</dbReference>
<dbReference type="InterPro" id="IPR032436">
    <property type="entry name" value="URB1_C"/>
</dbReference>
<evidence type="ECO:0000313" key="3">
    <source>
        <dbReference type="WBParaSite" id="PSAMB.scaffold351size55202.g4971.t1"/>
    </source>
</evidence>
<reference evidence="3" key="1">
    <citation type="submission" date="2022-11" db="UniProtKB">
        <authorList>
            <consortium name="WormBaseParasite"/>
        </authorList>
    </citation>
    <scope>IDENTIFICATION</scope>
</reference>
<dbReference type="AlphaFoldDB" id="A0A914WA01"/>
<name>A0A914WA01_9BILA</name>
<organism evidence="2 3">
    <name type="scientific">Plectus sambesii</name>
    <dbReference type="NCBI Taxonomy" id="2011161"/>
    <lineage>
        <taxon>Eukaryota</taxon>
        <taxon>Metazoa</taxon>
        <taxon>Ecdysozoa</taxon>
        <taxon>Nematoda</taxon>
        <taxon>Chromadorea</taxon>
        <taxon>Plectida</taxon>
        <taxon>Plectina</taxon>
        <taxon>Plectoidea</taxon>
        <taxon>Plectidae</taxon>
        <taxon>Plectus</taxon>
    </lineage>
</organism>
<dbReference type="Pfam" id="PF16201">
    <property type="entry name" value="NopRA1"/>
    <property type="match status" value="1"/>
</dbReference>
<dbReference type="PANTHER" id="PTHR13500:SF0">
    <property type="entry name" value="NUCLEOLAR PRE-RIBOSOMAL-ASSOCIATED PROTEIN 1"/>
    <property type="match status" value="1"/>
</dbReference>
<dbReference type="GO" id="GO:0000463">
    <property type="term" value="P:maturation of LSU-rRNA from tricistronic rRNA transcript (SSU-rRNA, 5.8S rRNA, LSU-rRNA)"/>
    <property type="evidence" value="ECO:0007669"/>
    <property type="project" value="TreeGrafter"/>
</dbReference>
<dbReference type="Proteomes" id="UP000887566">
    <property type="component" value="Unplaced"/>
</dbReference>
<protein>
    <submittedName>
        <fullName evidence="3">Nucleolar pre-ribosomal-associated protein 1 C-terminal domain-containing protein</fullName>
    </submittedName>
</protein>
<accession>A0A914WA01</accession>
<dbReference type="PANTHER" id="PTHR13500">
    <property type="entry name" value="NUCLEOLAR PRERIBOSOMAL-ASSOCIATED PROTEIN 1"/>
    <property type="match status" value="1"/>
</dbReference>
<evidence type="ECO:0000259" key="1">
    <source>
        <dbReference type="Pfam" id="PF16201"/>
    </source>
</evidence>
<dbReference type="GO" id="GO:0005730">
    <property type="term" value="C:nucleolus"/>
    <property type="evidence" value="ECO:0007669"/>
    <property type="project" value="TreeGrafter"/>
</dbReference>
<keyword evidence="2" id="KW-1185">Reference proteome</keyword>
<dbReference type="InterPro" id="IPR039844">
    <property type="entry name" value="URB1"/>
</dbReference>
<evidence type="ECO:0000313" key="2">
    <source>
        <dbReference type="Proteomes" id="UP000887566"/>
    </source>
</evidence>
<dbReference type="WBParaSite" id="PSAMB.scaffold351size55202.g4971.t1">
    <property type="protein sequence ID" value="PSAMB.scaffold351size55202.g4971.t1"/>
    <property type="gene ID" value="PSAMB.scaffold351size55202.g4971"/>
</dbReference>
<sequence length="478" mass="54156">MGKKRKLAELNSQVEEAASSVGDKFRESREEWAGFAKQAGEDLDRNKRLECLKKLKSVLAESKDDLGSIEIDDIFIKELLTTFTASCSEEDRLILEILRMCERTFAYDMRKFSPIVWGELAGNKYDDLRKLGATLYDRPTADQVLELLDGKQVWLSTLHMPLERPSHPTEAAIENGANIYNPAFLLPLFASLLTPETEISCRKFVEQNALAFAFAATSLKDKKLRSFAFLILSRFRDRLRDLTAEDFEEKALFAYLLHVFKNSLDAPNQRVCNVVSHFLARMSKLLLHPEDPVYPSLMAFLVLKPTLDLGNVPEMYKLLLSSSTEHFERERHWLLQLLADGLREPNDYNVIEKRFGFKLILSQFATSLADHRSRALILRLVKAAVHHPSIAVDLCRRANLIGWLVLAVRQPAVTRWEVGFLAEVFVIAARHVASSAVDSLIKSNMIVGCFAMKNALAMIDDGAKKTWLGQVEKLAQQS</sequence>
<feature type="domain" description="URB1 C-terminal" evidence="1">
    <location>
        <begin position="210"/>
        <end position="403"/>
    </location>
</feature>